<organism evidence="16 17">
    <name type="scientific">Streptomyces lichenis</name>
    <dbReference type="NCBI Taxonomy" id="2306967"/>
    <lineage>
        <taxon>Bacteria</taxon>
        <taxon>Bacillati</taxon>
        <taxon>Actinomycetota</taxon>
        <taxon>Actinomycetes</taxon>
        <taxon>Kitasatosporales</taxon>
        <taxon>Streptomycetaceae</taxon>
        <taxon>Streptomyces</taxon>
    </lineage>
</organism>
<dbReference type="Pfam" id="PF13434">
    <property type="entry name" value="Lys_Orn_oxgnase"/>
    <property type="match status" value="1"/>
</dbReference>
<evidence type="ECO:0000256" key="7">
    <source>
        <dbReference type="ARBA" id="ARBA00022827"/>
    </source>
</evidence>
<evidence type="ECO:0000313" key="17">
    <source>
        <dbReference type="Proteomes" id="UP001522868"/>
    </source>
</evidence>
<sequence>MTNHEVEVLAIGAGPSNLALAVALEESGSTGLAADTLILEQHSDVQWQRNLLLPFARSQVSFIKDLVTLRNPQSRFSFLSFLHAKGRLDEFVNLGTFNPFRREISEYLQWVANSLEHVAVRYNAKVREVHPRRADDGTVTGWRVTLTDGDTIDARDLVVGTGRDARVPAEFAGLPADRVIHSTQYSTRIAQYPIDRPVRVVVIGAAQSAAEMFVSVHKDLPLSQPTLIHRSIGLMNYQTSKFVNELFFPSFISEFHASSPTARRQILDEMRQTNYAGLAAPFLDETYTMLYEQKLSGVQRSAVRSMTEVVSAKEEDGEVVLELRDRRTGAVEQHRCDLVLLGTGYDQRMPAMVRALAEQVGLAEIAVNRDYRVELGADVPAGLYLQGFNEATHGISDSLLSVLAQRSHEITTDILDRRAADASSEALGVAVSAGGR</sequence>
<evidence type="ECO:0000256" key="11">
    <source>
        <dbReference type="ARBA" id="ARBA00029939"/>
    </source>
</evidence>
<keyword evidence="6" id="KW-0285">Flavoprotein</keyword>
<dbReference type="InterPro" id="IPR025700">
    <property type="entry name" value="Lys/Orn_oxygenase"/>
</dbReference>
<dbReference type="Proteomes" id="UP001522868">
    <property type="component" value="Unassembled WGS sequence"/>
</dbReference>
<dbReference type="EC" id="1.14.13.59" evidence="4"/>
<reference evidence="16 17" key="1">
    <citation type="submission" date="2022-04" db="EMBL/GenBank/DDBJ databases">
        <title>Streptomyces sp. nov. LCR6-01 isolated from Lichen of Dirinaria sp.</title>
        <authorList>
            <person name="Kanchanasin P."/>
            <person name="Tanasupawat S."/>
            <person name="Phongsopitanun W."/>
        </authorList>
    </citation>
    <scope>NUCLEOTIDE SEQUENCE [LARGE SCALE GENOMIC DNA]</scope>
    <source>
        <strain evidence="16 17">LCR6-01</strain>
    </source>
</reference>
<evidence type="ECO:0000256" key="5">
    <source>
        <dbReference type="ARBA" id="ARBA00016406"/>
    </source>
</evidence>
<keyword evidence="10 16" id="KW-0503">Monooxygenase</keyword>
<dbReference type="EMBL" id="JALPTH010000001">
    <property type="protein sequence ID" value="MCK8675991.1"/>
    <property type="molecule type" value="Genomic_DNA"/>
</dbReference>
<evidence type="ECO:0000256" key="13">
    <source>
        <dbReference type="ARBA" id="ARBA00032493"/>
    </source>
</evidence>
<comment type="pathway">
    <text evidence="2">Siderophore biosynthesis.</text>
</comment>
<evidence type="ECO:0000256" key="15">
    <source>
        <dbReference type="ARBA" id="ARBA00048407"/>
    </source>
</evidence>
<evidence type="ECO:0000256" key="4">
    <source>
        <dbReference type="ARBA" id="ARBA00013076"/>
    </source>
</evidence>
<comment type="cofactor">
    <cofactor evidence="1">
        <name>FAD</name>
        <dbReference type="ChEBI" id="CHEBI:57692"/>
    </cofactor>
</comment>
<name>A0ABT0I3U2_9ACTN</name>
<evidence type="ECO:0000256" key="1">
    <source>
        <dbReference type="ARBA" id="ARBA00001974"/>
    </source>
</evidence>
<comment type="caution">
    <text evidence="16">The sequence shown here is derived from an EMBL/GenBank/DDBJ whole genome shotgun (WGS) entry which is preliminary data.</text>
</comment>
<dbReference type="PANTHER" id="PTHR42802:SF1">
    <property type="entry name" value="L-ORNITHINE N(5)-MONOOXYGENASE"/>
    <property type="match status" value="1"/>
</dbReference>
<comment type="catalytic activity">
    <reaction evidence="15">
        <text>L-lysine + NADPH + O2 = N(6)-hydroxy-L-lysine + NADP(+) + H2O</text>
        <dbReference type="Rhea" id="RHEA:23228"/>
        <dbReference type="ChEBI" id="CHEBI:15377"/>
        <dbReference type="ChEBI" id="CHEBI:15379"/>
        <dbReference type="ChEBI" id="CHEBI:32551"/>
        <dbReference type="ChEBI" id="CHEBI:57783"/>
        <dbReference type="ChEBI" id="CHEBI:57820"/>
        <dbReference type="ChEBI" id="CHEBI:58349"/>
        <dbReference type="EC" id="1.14.13.59"/>
    </reaction>
</comment>
<dbReference type="SUPFAM" id="SSF51905">
    <property type="entry name" value="FAD/NAD(P)-binding domain"/>
    <property type="match status" value="1"/>
</dbReference>
<evidence type="ECO:0000256" key="9">
    <source>
        <dbReference type="ARBA" id="ARBA00023002"/>
    </source>
</evidence>
<dbReference type="PANTHER" id="PTHR42802">
    <property type="entry name" value="MONOOXYGENASE"/>
    <property type="match status" value="1"/>
</dbReference>
<gene>
    <name evidence="16" type="ORF">M1O15_00890</name>
</gene>
<keyword evidence="8" id="KW-0521">NADP</keyword>
<evidence type="ECO:0000313" key="16">
    <source>
        <dbReference type="EMBL" id="MCK8675991.1"/>
    </source>
</evidence>
<accession>A0ABT0I3U2</accession>
<keyword evidence="17" id="KW-1185">Reference proteome</keyword>
<dbReference type="RefSeq" id="WP_248631184.1">
    <property type="nucleotide sequence ID" value="NZ_JALPTH010000001.1"/>
</dbReference>
<evidence type="ECO:0000256" key="3">
    <source>
        <dbReference type="ARBA" id="ARBA00007588"/>
    </source>
</evidence>
<evidence type="ECO:0000256" key="6">
    <source>
        <dbReference type="ARBA" id="ARBA00022630"/>
    </source>
</evidence>
<dbReference type="GO" id="GO:0004497">
    <property type="term" value="F:monooxygenase activity"/>
    <property type="evidence" value="ECO:0007669"/>
    <property type="project" value="UniProtKB-KW"/>
</dbReference>
<keyword evidence="9" id="KW-0560">Oxidoreductase</keyword>
<keyword evidence="7" id="KW-0274">FAD</keyword>
<dbReference type="Gene3D" id="3.50.50.60">
    <property type="entry name" value="FAD/NAD(P)-binding domain"/>
    <property type="match status" value="1"/>
</dbReference>
<evidence type="ECO:0000256" key="12">
    <source>
        <dbReference type="ARBA" id="ARBA00031158"/>
    </source>
</evidence>
<evidence type="ECO:0000256" key="14">
    <source>
        <dbReference type="ARBA" id="ARBA00032738"/>
    </source>
</evidence>
<proteinExistence type="inferred from homology"/>
<dbReference type="InterPro" id="IPR036188">
    <property type="entry name" value="FAD/NAD-bd_sf"/>
</dbReference>
<evidence type="ECO:0000256" key="10">
    <source>
        <dbReference type="ARBA" id="ARBA00023033"/>
    </source>
</evidence>
<comment type="similarity">
    <text evidence="3">Belongs to the lysine N(6)-hydroxylase/L-ornithine N(5)-oxygenase family.</text>
</comment>
<evidence type="ECO:0000256" key="2">
    <source>
        <dbReference type="ARBA" id="ARBA00004924"/>
    </source>
</evidence>
<protein>
    <recommendedName>
        <fullName evidence="5">L-lysine N6-monooxygenase MbtG</fullName>
        <ecNumber evidence="4">1.14.13.59</ecNumber>
    </recommendedName>
    <alternativeName>
        <fullName evidence="14">Lysine 6-N-hydroxylase</fullName>
    </alternativeName>
    <alternativeName>
        <fullName evidence="13">Lysine N6-hydroxylase</fullName>
    </alternativeName>
    <alternativeName>
        <fullName evidence="11">Lysine-N-oxygenase</fullName>
    </alternativeName>
    <alternativeName>
        <fullName evidence="12">Mycobactin synthase protein G</fullName>
    </alternativeName>
</protein>
<evidence type="ECO:0000256" key="8">
    <source>
        <dbReference type="ARBA" id="ARBA00022857"/>
    </source>
</evidence>